<dbReference type="Pfam" id="PF22466">
    <property type="entry name" value="PSF3_N"/>
    <property type="match status" value="1"/>
</dbReference>
<dbReference type="InterPro" id="IPR038437">
    <property type="entry name" value="GINS_Psf3_sf"/>
</dbReference>
<dbReference type="Gene3D" id="1.20.58.2050">
    <property type="match status" value="1"/>
</dbReference>
<dbReference type="AlphaFoldDB" id="B7FQ95"/>
<dbReference type="SUPFAM" id="SSF158573">
    <property type="entry name" value="GINS helical bundle-like"/>
    <property type="match status" value="1"/>
</dbReference>
<dbReference type="EMBL" id="CM000605">
    <property type="protein sequence ID" value="EEC51820.1"/>
    <property type="molecule type" value="Genomic_DNA"/>
</dbReference>
<dbReference type="SUPFAM" id="SSF160059">
    <property type="entry name" value="PriA/YqbF domain"/>
    <property type="match status" value="1"/>
</dbReference>
<dbReference type="KEGG" id="pti:PHATRDRAFT_32118"/>
<dbReference type="Proteomes" id="UP000000759">
    <property type="component" value="Chromosome 1"/>
</dbReference>
<dbReference type="CDD" id="cd21693">
    <property type="entry name" value="GINS_B_Psf3"/>
    <property type="match status" value="1"/>
</dbReference>
<feature type="domain" description="DNA replication complex GINS protein PSF3 N-terminal" evidence="2">
    <location>
        <begin position="113"/>
        <end position="161"/>
    </location>
</feature>
<dbReference type="PANTHER" id="PTHR22768">
    <property type="entry name" value="DNA REPLICATION COMPLEX GINS PROTEIN PSF3"/>
    <property type="match status" value="1"/>
</dbReference>
<dbReference type="GeneID" id="7196218"/>
<dbReference type="STRING" id="556484.B7FQ95"/>
<evidence type="ECO:0000256" key="1">
    <source>
        <dbReference type="SAM" id="MobiDB-lite"/>
    </source>
</evidence>
<organism evidence="3 4">
    <name type="scientific">Phaeodactylum tricornutum (strain CCAP 1055/1)</name>
    <dbReference type="NCBI Taxonomy" id="556484"/>
    <lineage>
        <taxon>Eukaryota</taxon>
        <taxon>Sar</taxon>
        <taxon>Stramenopiles</taxon>
        <taxon>Ochrophyta</taxon>
        <taxon>Bacillariophyta</taxon>
        <taxon>Bacillariophyceae</taxon>
        <taxon>Bacillariophycidae</taxon>
        <taxon>Naviculales</taxon>
        <taxon>Phaeodactylaceae</taxon>
        <taxon>Phaeodactylum</taxon>
    </lineage>
</organism>
<dbReference type="eggNOG" id="ENOG502STND">
    <property type="taxonomic scope" value="Eukaryota"/>
</dbReference>
<dbReference type="OrthoDB" id="10251744at2759"/>
<dbReference type="GO" id="GO:1902975">
    <property type="term" value="P:mitotic DNA replication initiation"/>
    <property type="evidence" value="ECO:0007669"/>
    <property type="project" value="TreeGrafter"/>
</dbReference>
<dbReference type="InterPro" id="IPR036224">
    <property type="entry name" value="GINS_bundle-like_dom_sf"/>
</dbReference>
<evidence type="ECO:0000313" key="4">
    <source>
        <dbReference type="Proteomes" id="UP000000759"/>
    </source>
</evidence>
<evidence type="ECO:0000313" key="3">
    <source>
        <dbReference type="EMBL" id="EEC51820.1"/>
    </source>
</evidence>
<reference evidence="3 4" key="1">
    <citation type="journal article" date="2008" name="Nature">
        <title>The Phaeodactylum genome reveals the evolutionary history of diatom genomes.</title>
        <authorList>
            <person name="Bowler C."/>
            <person name="Allen A.E."/>
            <person name="Badger J.H."/>
            <person name="Grimwood J."/>
            <person name="Jabbari K."/>
            <person name="Kuo A."/>
            <person name="Maheswari U."/>
            <person name="Martens C."/>
            <person name="Maumus F."/>
            <person name="Otillar R.P."/>
            <person name="Rayko E."/>
            <person name="Salamov A."/>
            <person name="Vandepoele K."/>
            <person name="Beszteri B."/>
            <person name="Gruber A."/>
            <person name="Heijde M."/>
            <person name="Katinka M."/>
            <person name="Mock T."/>
            <person name="Valentin K."/>
            <person name="Verret F."/>
            <person name="Berges J.A."/>
            <person name="Brownlee C."/>
            <person name="Cadoret J.P."/>
            <person name="Chiovitti A."/>
            <person name="Choi C.J."/>
            <person name="Coesel S."/>
            <person name="De Martino A."/>
            <person name="Detter J.C."/>
            <person name="Durkin C."/>
            <person name="Falciatore A."/>
            <person name="Fournet J."/>
            <person name="Haruta M."/>
            <person name="Huysman M.J."/>
            <person name="Jenkins B.D."/>
            <person name="Jiroutova K."/>
            <person name="Jorgensen R.E."/>
            <person name="Joubert Y."/>
            <person name="Kaplan A."/>
            <person name="Kroger N."/>
            <person name="Kroth P.G."/>
            <person name="La Roche J."/>
            <person name="Lindquist E."/>
            <person name="Lommer M."/>
            <person name="Martin-Jezequel V."/>
            <person name="Lopez P.J."/>
            <person name="Lucas S."/>
            <person name="Mangogna M."/>
            <person name="McGinnis K."/>
            <person name="Medlin L.K."/>
            <person name="Montsant A."/>
            <person name="Oudot-Le Secq M.P."/>
            <person name="Napoli C."/>
            <person name="Obornik M."/>
            <person name="Parker M.S."/>
            <person name="Petit J.L."/>
            <person name="Porcel B.M."/>
            <person name="Poulsen N."/>
            <person name="Robison M."/>
            <person name="Rychlewski L."/>
            <person name="Rynearson T.A."/>
            <person name="Schmutz J."/>
            <person name="Shapiro H."/>
            <person name="Siaut M."/>
            <person name="Stanley M."/>
            <person name="Sussman M.R."/>
            <person name="Taylor A.R."/>
            <person name="Vardi A."/>
            <person name="von Dassow P."/>
            <person name="Vyverman W."/>
            <person name="Willis A."/>
            <person name="Wyrwicz L.S."/>
            <person name="Rokhsar D.S."/>
            <person name="Weissenbach J."/>
            <person name="Armbrust E.V."/>
            <person name="Green B.R."/>
            <person name="Van de Peer Y."/>
            <person name="Grigoriev I.V."/>
        </authorList>
    </citation>
    <scope>NUCLEOTIDE SEQUENCE [LARGE SCALE GENOMIC DNA]</scope>
    <source>
        <strain evidence="3 4">CCAP 1055/1</strain>
    </source>
</reference>
<name>B7FQ95_PHATC</name>
<dbReference type="CDD" id="cd11713">
    <property type="entry name" value="GINS_A_psf3"/>
    <property type="match status" value="1"/>
</dbReference>
<feature type="region of interest" description="Disordered" evidence="1">
    <location>
        <begin position="331"/>
        <end position="354"/>
    </location>
</feature>
<gene>
    <name evidence="3" type="ORF">PHATRDRAFT_32118</name>
</gene>
<dbReference type="InParanoid" id="B7FQ95"/>
<dbReference type="HOGENOM" id="CLU_784057_0_0_1"/>
<reference evidence="4" key="2">
    <citation type="submission" date="2008-08" db="EMBL/GenBank/DDBJ databases">
        <authorList>
            <consortium name="Diatom Consortium"/>
            <person name="Grigoriev I."/>
            <person name="Grimwood J."/>
            <person name="Kuo A."/>
            <person name="Otillar R.P."/>
            <person name="Salamov A."/>
            <person name="Detter J.C."/>
            <person name="Lindquist E."/>
            <person name="Shapiro H."/>
            <person name="Lucas S."/>
            <person name="Glavina del Rio T."/>
            <person name="Pitluck S."/>
            <person name="Rokhsar D."/>
            <person name="Bowler C."/>
        </authorList>
    </citation>
    <scope>GENOME REANNOTATION</scope>
    <source>
        <strain evidence="4">CCAP 1055/1</strain>
    </source>
</reference>
<dbReference type="RefSeq" id="XP_002177357.1">
    <property type="nucleotide sequence ID" value="XM_002177321.1"/>
</dbReference>
<sequence>MICRLNRFESGGVISGQRDRAQKSARTRATLFYVCAEGIQTDGRWPADRSHTLHARHIRLLYSLDEHCEEVRALFFTSTASFLFVGSQFRRFVPLRRLYSNDTIIMPRSPNYYDIDAILADEELIPCTTLFEFSYLAHLDPDIADMQQYLPEKSRIHVPLWAIDKWAMVNYVSLSLPRQYGRKARERLEADPSEVDLCKRNGYFFRSGVNVINLIEQSCRKLDQGLAAQGRNSGKLNELRSQLFKLQQEASALRQTLLLTYTGDRLRHTLDWALSSVGDDVSRYTSRLTEMEKNLFRLGARAATNHVRWKMLGSRRVLPPTTRPMAPIIRRAVTPDPPQMDATQKAPNKRQRTL</sequence>
<dbReference type="InterPro" id="IPR055221">
    <property type="entry name" value="PSF3_N"/>
</dbReference>
<keyword evidence="4" id="KW-1185">Reference proteome</keyword>
<protein>
    <recommendedName>
        <fullName evidence="2">DNA replication complex GINS protein PSF3 N-terminal domain-containing protein</fullName>
    </recommendedName>
</protein>
<dbReference type="PANTHER" id="PTHR22768:SF0">
    <property type="entry name" value="DNA REPLICATION COMPLEX GINS PROTEIN PSF3"/>
    <property type="match status" value="1"/>
</dbReference>
<dbReference type="InterPro" id="IPR010492">
    <property type="entry name" value="GINS_Psf3"/>
</dbReference>
<evidence type="ECO:0000259" key="2">
    <source>
        <dbReference type="Pfam" id="PF22466"/>
    </source>
</evidence>
<accession>B7FQ95</accession>
<proteinExistence type="predicted"/>
<dbReference type="PaxDb" id="2850-Phatr32118"/>
<dbReference type="GO" id="GO:0000811">
    <property type="term" value="C:GINS complex"/>
    <property type="evidence" value="ECO:0007669"/>
    <property type="project" value="TreeGrafter"/>
</dbReference>